<feature type="compositionally biased region" description="Polar residues" evidence="9">
    <location>
        <begin position="601"/>
        <end position="610"/>
    </location>
</feature>
<proteinExistence type="predicted"/>
<dbReference type="InterPro" id="IPR047163">
    <property type="entry name" value="ASPP1/2"/>
</dbReference>
<feature type="compositionally biased region" description="Pro residues" evidence="9">
    <location>
        <begin position="611"/>
        <end position="621"/>
    </location>
</feature>
<dbReference type="SMART" id="SM00248">
    <property type="entry name" value="ANK"/>
    <property type="match status" value="2"/>
</dbReference>
<feature type="region of interest" description="Disordered" evidence="9">
    <location>
        <begin position="568"/>
        <end position="658"/>
    </location>
</feature>
<dbReference type="PROSITE" id="PS50297">
    <property type="entry name" value="ANK_REP_REGION"/>
    <property type="match status" value="2"/>
</dbReference>
<evidence type="ECO:0000256" key="2">
    <source>
        <dbReference type="ARBA" id="ARBA00022443"/>
    </source>
</evidence>
<evidence type="ECO:0000256" key="7">
    <source>
        <dbReference type="PROSITE-ProRule" id="PRU00023"/>
    </source>
</evidence>
<dbReference type="GO" id="GO:0005634">
    <property type="term" value="C:nucleus"/>
    <property type="evidence" value="ECO:0007669"/>
    <property type="project" value="UniProtKB-SubCell"/>
</dbReference>
<evidence type="ECO:0000256" key="9">
    <source>
        <dbReference type="SAM" id="MobiDB-lite"/>
    </source>
</evidence>
<comment type="subcellular location">
    <subcellularLocation>
        <location evidence="1">Nucleus</location>
    </subcellularLocation>
</comment>
<dbReference type="OrthoDB" id="10038642at2759"/>
<dbReference type="AlphaFoldDB" id="A0A6G0TSJ9"/>
<keyword evidence="4" id="KW-0677">Repeat</keyword>
<dbReference type="Pfam" id="PF12796">
    <property type="entry name" value="Ank_2"/>
    <property type="match status" value="1"/>
</dbReference>
<dbReference type="Proteomes" id="UP000475862">
    <property type="component" value="Unassembled WGS sequence"/>
</dbReference>
<dbReference type="PANTHER" id="PTHR24131">
    <property type="entry name" value="APOPTOSIS-STIMULATING OF P53 PROTEIN"/>
    <property type="match status" value="1"/>
</dbReference>
<feature type="compositionally biased region" description="Low complexity" evidence="9">
    <location>
        <begin position="263"/>
        <end position="275"/>
    </location>
</feature>
<evidence type="ECO:0000256" key="3">
    <source>
        <dbReference type="ARBA" id="ARBA00022703"/>
    </source>
</evidence>
<dbReference type="InterPro" id="IPR001452">
    <property type="entry name" value="SH3_domain"/>
</dbReference>
<evidence type="ECO:0000256" key="4">
    <source>
        <dbReference type="ARBA" id="ARBA00022737"/>
    </source>
</evidence>
<feature type="region of interest" description="Disordered" evidence="9">
    <location>
        <begin position="262"/>
        <end position="308"/>
    </location>
</feature>
<dbReference type="GO" id="GO:0042981">
    <property type="term" value="P:regulation of apoptotic process"/>
    <property type="evidence" value="ECO:0007669"/>
    <property type="project" value="InterPro"/>
</dbReference>
<accession>A0A6G0TSJ9</accession>
<dbReference type="InterPro" id="IPR036770">
    <property type="entry name" value="Ankyrin_rpt-contain_sf"/>
</dbReference>
<evidence type="ECO:0000313" key="11">
    <source>
        <dbReference type="EMBL" id="KAE9537488.1"/>
    </source>
</evidence>
<feature type="compositionally biased region" description="Low complexity" evidence="9">
    <location>
        <begin position="573"/>
        <end position="588"/>
    </location>
</feature>
<dbReference type="GO" id="GO:0002039">
    <property type="term" value="F:p53 binding"/>
    <property type="evidence" value="ECO:0007669"/>
    <property type="project" value="InterPro"/>
</dbReference>
<evidence type="ECO:0000259" key="10">
    <source>
        <dbReference type="PROSITE" id="PS50002"/>
    </source>
</evidence>
<feature type="domain" description="SH3" evidence="10">
    <location>
        <begin position="964"/>
        <end position="1026"/>
    </location>
</feature>
<feature type="compositionally biased region" description="Low complexity" evidence="9">
    <location>
        <begin position="697"/>
        <end position="726"/>
    </location>
</feature>
<dbReference type="PROSITE" id="PS50088">
    <property type="entry name" value="ANK_REPEAT"/>
    <property type="match status" value="2"/>
</dbReference>
<feature type="compositionally biased region" description="Polar residues" evidence="9">
    <location>
        <begin position="622"/>
        <end position="634"/>
    </location>
</feature>
<dbReference type="SUPFAM" id="SSF48403">
    <property type="entry name" value="Ankyrin repeat"/>
    <property type="match status" value="1"/>
</dbReference>
<feature type="repeat" description="ANK" evidence="7">
    <location>
        <begin position="865"/>
        <end position="897"/>
    </location>
</feature>
<dbReference type="InterPro" id="IPR036028">
    <property type="entry name" value="SH3-like_dom_sf"/>
</dbReference>
<feature type="region of interest" description="Disordered" evidence="9">
    <location>
        <begin position="697"/>
        <end position="744"/>
    </location>
</feature>
<sequence>MVRFEMEQMPFNPLKTSDLESIRALFNEKEKELTMAVAKVDELTRQLEDVHKGRGHAQPTSPASIELDKLRAELLYRNKLGEQQTARLVQQREVLSKRQEEMASIDRRISELQARSLGGPGKQMMPLCDGKMNGGGGNVAAIEPFNHIPDAMSKNSMLRKSEDNILSHATVNGDPQSYGGRSGRPEQKSLSQQPLVQKPMMDPYQQQYQLTNNNYKIEQQTNGNPGDLAYFGGSKFDPKYQTLPYNTKFSPLANYNGNQSAIQLHQHQQQQQQQQQHHHHHQQQQQQNQQQNQLQQQNQHQQWFSQHEEISEDINRDLVNNNTNYYGVDQKVNGTAQNKKSVLTGQVLTNLGQNLQMQSSSRPINAQVYHTKPLSSSNHTTQRPLNYSIHHPPVLVTRSQPVGGTGLINHQKPTSSVSPIYQTSSTKVQPVQPQVLNSMTTNQVVPKELKQPIRVAVESEQPVGTDRAGSPPTVGKPALPPKPPPPLVKTCTPPPPPRQNAYHHHIPQYHQPDLSSEDGGPGGAGSGRSYFTESRPAPLQKDLTPPPLRIPNGGISGVSVKSGFGNLVDSSESDNSSSSASMRSTFGSNVKSGEHLLDNVRSVSISTTKGTPPPPPPPPPSLQQSSVTAATSPTEPKDQQQQQPPPHEAKLSSKLPSLLLSRTTSYPVTDIVGNESKVNNNSHHHLLHHHNNINNNQQQQQPLQQQQPAQSPSVIATSTISTSSTVRQPDSQATATDETDRARAVSVAQRIDELETRFGGGGSSIGVVGCGGSSSTDDNSTSNHSSSSPDSGQDSGRDDISVECRNRLVVRKKGNLKESGGSIGHKRRVSFDPLALLLDASLEGELELVMRTAEQVGDPSAANDEGITALHNAICAGHIDIVKFLVKFGCDVNAQDSDGWTPLHCAASCNNLAMVRFLVEHGACIFATTLSDQETAAEKCEEDEEGFDGCSEFLYSVQEKLGIMNNGVVYAVFGYEAHNQDELTFDDGDRIVVLRKGDDTEREWWWSRIDDREGYVPRNLLGLYPRVIGGKKSVTE</sequence>
<comment type="caution">
    <text evidence="11">The sequence shown here is derived from an EMBL/GenBank/DDBJ whole genome shotgun (WGS) entry which is preliminary data.</text>
</comment>
<dbReference type="EMBL" id="VYZN01000018">
    <property type="protein sequence ID" value="KAE9537488.1"/>
    <property type="molecule type" value="Genomic_DNA"/>
</dbReference>
<feature type="region of interest" description="Disordered" evidence="9">
    <location>
        <begin position="762"/>
        <end position="799"/>
    </location>
</feature>
<organism evidence="11 12">
    <name type="scientific">Aphis glycines</name>
    <name type="common">Soybean aphid</name>
    <dbReference type="NCBI Taxonomy" id="307491"/>
    <lineage>
        <taxon>Eukaryota</taxon>
        <taxon>Metazoa</taxon>
        <taxon>Ecdysozoa</taxon>
        <taxon>Arthropoda</taxon>
        <taxon>Hexapoda</taxon>
        <taxon>Insecta</taxon>
        <taxon>Pterygota</taxon>
        <taxon>Neoptera</taxon>
        <taxon>Paraneoptera</taxon>
        <taxon>Hemiptera</taxon>
        <taxon>Sternorrhyncha</taxon>
        <taxon>Aphidomorpha</taxon>
        <taxon>Aphidoidea</taxon>
        <taxon>Aphididae</taxon>
        <taxon>Aphidini</taxon>
        <taxon>Aphis</taxon>
        <taxon>Aphis</taxon>
    </lineage>
</organism>
<dbReference type="Gene3D" id="1.25.40.20">
    <property type="entry name" value="Ankyrin repeat-containing domain"/>
    <property type="match status" value="1"/>
</dbReference>
<keyword evidence="2 8" id="KW-0728">SH3 domain</keyword>
<dbReference type="SMART" id="SM00326">
    <property type="entry name" value="SH3"/>
    <property type="match status" value="1"/>
</dbReference>
<protein>
    <recommendedName>
        <fullName evidence="10">SH3 domain-containing protein</fullName>
    </recommendedName>
</protein>
<feature type="compositionally biased region" description="Low complexity" evidence="9">
    <location>
        <begin position="773"/>
        <end position="794"/>
    </location>
</feature>
<dbReference type="InterPro" id="IPR002110">
    <property type="entry name" value="Ankyrin_rpt"/>
</dbReference>
<reference evidence="11 12" key="1">
    <citation type="submission" date="2019-08" db="EMBL/GenBank/DDBJ databases">
        <title>The genome of the soybean aphid Biotype 1, its phylome, world population structure and adaptation to the North American continent.</title>
        <authorList>
            <person name="Giordano R."/>
            <person name="Donthu R.K."/>
            <person name="Hernandez A.G."/>
            <person name="Wright C.L."/>
            <person name="Zimin A.V."/>
        </authorList>
    </citation>
    <scope>NUCLEOTIDE SEQUENCE [LARGE SCALE GENOMIC DNA]</scope>
    <source>
        <tissue evidence="11">Whole aphids</tissue>
    </source>
</reference>
<dbReference type="CDD" id="cd11807">
    <property type="entry name" value="SH3_ASPP"/>
    <property type="match status" value="1"/>
</dbReference>
<evidence type="ECO:0000256" key="1">
    <source>
        <dbReference type="ARBA" id="ARBA00004123"/>
    </source>
</evidence>
<dbReference type="PANTHER" id="PTHR24131:SF10">
    <property type="entry name" value="ANKYRIN-REPEAT, SH3-DOMAIN, AND PROLINE-RICH-REGION CONTAINING PROTEIN, ISOFORM B"/>
    <property type="match status" value="1"/>
</dbReference>
<keyword evidence="6" id="KW-0539">Nucleus</keyword>
<dbReference type="FunFam" id="1.25.40.20:FF:000008">
    <property type="entry name" value="Apoptosis-stimulating of p53 protein 2 isoform 1"/>
    <property type="match status" value="1"/>
</dbReference>
<dbReference type="SUPFAM" id="SSF50044">
    <property type="entry name" value="SH3-domain"/>
    <property type="match status" value="1"/>
</dbReference>
<feature type="compositionally biased region" description="Pro residues" evidence="9">
    <location>
        <begin position="478"/>
        <end position="498"/>
    </location>
</feature>
<evidence type="ECO:0000256" key="5">
    <source>
        <dbReference type="ARBA" id="ARBA00023043"/>
    </source>
</evidence>
<feature type="region of interest" description="Disordered" evidence="9">
    <location>
        <begin position="168"/>
        <end position="198"/>
    </location>
</feature>
<dbReference type="PROSITE" id="PS50002">
    <property type="entry name" value="SH3"/>
    <property type="match status" value="1"/>
</dbReference>
<keyword evidence="3" id="KW-0053">Apoptosis</keyword>
<gene>
    <name evidence="11" type="ORF">AGLY_006511</name>
</gene>
<feature type="repeat" description="ANK" evidence="7">
    <location>
        <begin position="898"/>
        <end position="930"/>
    </location>
</feature>
<evidence type="ECO:0000256" key="8">
    <source>
        <dbReference type="PROSITE-ProRule" id="PRU00192"/>
    </source>
</evidence>
<name>A0A6G0TSJ9_APHGL</name>
<dbReference type="Pfam" id="PF00018">
    <property type="entry name" value="SH3_1"/>
    <property type="match status" value="1"/>
</dbReference>
<evidence type="ECO:0000313" key="12">
    <source>
        <dbReference type="Proteomes" id="UP000475862"/>
    </source>
</evidence>
<feature type="compositionally biased region" description="Low complexity" evidence="9">
    <location>
        <begin position="283"/>
        <end position="302"/>
    </location>
</feature>
<keyword evidence="12" id="KW-1185">Reference proteome</keyword>
<feature type="region of interest" description="Disordered" evidence="9">
    <location>
        <begin position="458"/>
        <end position="556"/>
    </location>
</feature>
<evidence type="ECO:0000256" key="6">
    <source>
        <dbReference type="ARBA" id="ARBA00023242"/>
    </source>
</evidence>
<dbReference type="GO" id="GO:0006915">
    <property type="term" value="P:apoptotic process"/>
    <property type="evidence" value="ECO:0007669"/>
    <property type="project" value="UniProtKB-KW"/>
</dbReference>
<keyword evidence="5 7" id="KW-0040">ANK repeat</keyword>
<feature type="compositionally biased region" description="Gly residues" evidence="9">
    <location>
        <begin position="762"/>
        <end position="772"/>
    </location>
</feature>